<evidence type="ECO:0000259" key="7">
    <source>
        <dbReference type="PROSITE" id="PS51998"/>
    </source>
</evidence>
<evidence type="ECO:0000256" key="1">
    <source>
        <dbReference type="ARBA" id="ARBA00004123"/>
    </source>
</evidence>
<evidence type="ECO:0000313" key="8">
    <source>
        <dbReference type="EMBL" id="CAA3008991.1"/>
    </source>
</evidence>
<dbReference type="OrthoDB" id="2505440at2759"/>
<evidence type="ECO:0000256" key="6">
    <source>
        <dbReference type="ARBA" id="ARBA00023242"/>
    </source>
</evidence>
<comment type="caution">
    <text evidence="8">The sequence shown here is derived from an EMBL/GenBank/DDBJ whole genome shotgun (WGS) entry which is preliminary data.</text>
</comment>
<keyword evidence="5" id="KW-0804">Transcription</keyword>
<dbReference type="GO" id="GO:0005634">
    <property type="term" value="C:nucleus"/>
    <property type="evidence" value="ECO:0007669"/>
    <property type="project" value="UniProtKB-SubCell"/>
</dbReference>
<dbReference type="GO" id="GO:0003713">
    <property type="term" value="F:transcription coactivator activity"/>
    <property type="evidence" value="ECO:0007669"/>
    <property type="project" value="InterPro"/>
</dbReference>
<feature type="domain" description="DEK-C" evidence="7">
    <location>
        <begin position="8"/>
        <end position="65"/>
    </location>
</feature>
<name>A0A8S0TSR7_OLEEU</name>
<keyword evidence="3" id="KW-0805">Transcription regulation</keyword>
<dbReference type="EMBL" id="CACTIH010007309">
    <property type="protein sequence ID" value="CAA3008991.1"/>
    <property type="molecule type" value="Genomic_DNA"/>
</dbReference>
<protein>
    <submittedName>
        <fullName evidence="8">RNA polymerase II transcriptional coactivator KELP</fullName>
    </submittedName>
</protein>
<dbReference type="Pfam" id="PF08766">
    <property type="entry name" value="DEK_C"/>
    <property type="match status" value="1"/>
</dbReference>
<evidence type="ECO:0000256" key="2">
    <source>
        <dbReference type="ARBA" id="ARBA00009001"/>
    </source>
</evidence>
<dbReference type="SUPFAM" id="SSF54447">
    <property type="entry name" value="ssDNA-binding transcriptional regulator domain"/>
    <property type="match status" value="1"/>
</dbReference>
<dbReference type="AlphaFoldDB" id="A0A8S0TSR7"/>
<gene>
    <name evidence="8" type="ORF">OLEA9_A038831</name>
</gene>
<dbReference type="Gramene" id="OE9A038831T1">
    <property type="protein sequence ID" value="OE9A038831C1"/>
    <property type="gene ID" value="OE9A038831"/>
</dbReference>
<dbReference type="InterPro" id="IPR009044">
    <property type="entry name" value="ssDNA-bd_transcriptional_reg"/>
</dbReference>
<dbReference type="PANTHER" id="PTHR13215">
    <property type="entry name" value="RNA POLYMERASE II TRANSCRIPTIONAL COACTIVATOR"/>
    <property type="match status" value="1"/>
</dbReference>
<dbReference type="InterPro" id="IPR014876">
    <property type="entry name" value="DEK_C"/>
</dbReference>
<evidence type="ECO:0000256" key="5">
    <source>
        <dbReference type="ARBA" id="ARBA00023163"/>
    </source>
</evidence>
<dbReference type="GO" id="GO:0060261">
    <property type="term" value="P:positive regulation of transcription initiation by RNA polymerase II"/>
    <property type="evidence" value="ECO:0007669"/>
    <property type="project" value="InterPro"/>
</dbReference>
<keyword evidence="4" id="KW-0238">DNA-binding</keyword>
<dbReference type="GO" id="GO:0003677">
    <property type="term" value="F:DNA binding"/>
    <property type="evidence" value="ECO:0007669"/>
    <property type="project" value="UniProtKB-KW"/>
</dbReference>
<keyword evidence="9" id="KW-1185">Reference proteome</keyword>
<evidence type="ECO:0000256" key="4">
    <source>
        <dbReference type="ARBA" id="ARBA00023125"/>
    </source>
</evidence>
<evidence type="ECO:0000256" key="3">
    <source>
        <dbReference type="ARBA" id="ARBA00023015"/>
    </source>
</evidence>
<accession>A0A8S0TSR7</accession>
<comment type="similarity">
    <text evidence="2">Belongs to the transcriptional coactivator PC4 family.</text>
</comment>
<dbReference type="Pfam" id="PF02229">
    <property type="entry name" value="PC4"/>
    <property type="match status" value="1"/>
</dbReference>
<sequence>MEEECLDKSKRSKIEQTVLGILDNSDMETTTEYSIRAAAKERLGFALSDLADKKLVRELVDSFLLSTATAIINSLPKDQDNDKNEQSKAEKVTEEIIAQMEQKRSQEQQLNGRGVELHENINERVISKELKGPQEQQLSSGGFELHERNNERIICKLSNKKRVAVHEFKGTKVVSIRDFYEKDGKLFPNRGISLTSKQWSTFRNSFPSIEEAIQMMESRIRLVFLCSKSSHCLTCQFLSSSWIPAKKCRPGVFNLKSIHDRWSWIFRGIAFPNRCEAVAKQSELDTTGSFADRAPQGLAVEKIQNEAGISNSACLKLFSFSSICAGSRKP</sequence>
<keyword evidence="6" id="KW-0539">Nucleus</keyword>
<comment type="subcellular location">
    <subcellularLocation>
        <location evidence="1">Nucleus</location>
    </subcellularLocation>
</comment>
<dbReference type="InterPro" id="IPR045125">
    <property type="entry name" value="Sub1/Tcp4-like"/>
</dbReference>
<evidence type="ECO:0000313" key="9">
    <source>
        <dbReference type="Proteomes" id="UP000594638"/>
    </source>
</evidence>
<dbReference type="InterPro" id="IPR003173">
    <property type="entry name" value="PC4_C"/>
</dbReference>
<proteinExistence type="inferred from homology"/>
<dbReference type="PROSITE" id="PS51998">
    <property type="entry name" value="DEK_C"/>
    <property type="match status" value="1"/>
</dbReference>
<dbReference type="Gene3D" id="2.30.31.10">
    <property type="entry name" value="Transcriptional Coactivator Pc4, Chain A"/>
    <property type="match status" value="1"/>
</dbReference>
<reference evidence="8 9" key="1">
    <citation type="submission" date="2019-12" db="EMBL/GenBank/DDBJ databases">
        <authorList>
            <person name="Alioto T."/>
            <person name="Alioto T."/>
            <person name="Gomez Garrido J."/>
        </authorList>
    </citation>
    <scope>NUCLEOTIDE SEQUENCE [LARGE SCALE GENOMIC DNA]</scope>
</reference>
<dbReference type="Proteomes" id="UP000594638">
    <property type="component" value="Unassembled WGS sequence"/>
</dbReference>
<organism evidence="8 9">
    <name type="scientific">Olea europaea subsp. europaea</name>
    <dbReference type="NCBI Taxonomy" id="158383"/>
    <lineage>
        <taxon>Eukaryota</taxon>
        <taxon>Viridiplantae</taxon>
        <taxon>Streptophyta</taxon>
        <taxon>Embryophyta</taxon>
        <taxon>Tracheophyta</taxon>
        <taxon>Spermatophyta</taxon>
        <taxon>Magnoliopsida</taxon>
        <taxon>eudicotyledons</taxon>
        <taxon>Gunneridae</taxon>
        <taxon>Pentapetalae</taxon>
        <taxon>asterids</taxon>
        <taxon>lamiids</taxon>
        <taxon>Lamiales</taxon>
        <taxon>Oleaceae</taxon>
        <taxon>Oleeae</taxon>
        <taxon>Olea</taxon>
    </lineage>
</organism>